<proteinExistence type="predicted"/>
<dbReference type="EMBL" id="FR719191">
    <property type="protein sequence ID" value="CBX80816.1"/>
    <property type="molecule type" value="Genomic_DNA"/>
</dbReference>
<reference evidence="1" key="1">
    <citation type="journal article" date="2011" name="J. Bacteriol.">
        <title>Genome Sequence of an Erwinia amylovora Strain with Pathogenicity Restricted to Rubus Plants.</title>
        <authorList>
            <person name="Powney R."/>
            <person name="Smits T.H."/>
            <person name="Sawbridge T."/>
            <person name="Frey B."/>
            <person name="Blom J."/>
            <person name="Frey J.E."/>
            <person name="Plummer K.M."/>
            <person name="Beer S.V."/>
            <person name="Luck J."/>
            <person name="Duffy B."/>
            <person name="Rodoni B."/>
        </authorList>
    </citation>
    <scope>NUCLEOTIDE SEQUENCE</scope>
    <source>
        <strain evidence="1">ATCC BAA-2158</strain>
    </source>
</reference>
<gene>
    <name evidence="1" type="ORF">EAIL5_1996</name>
</gene>
<evidence type="ECO:0000313" key="1">
    <source>
        <dbReference type="EMBL" id="CBX80816.1"/>
    </source>
</evidence>
<name>E5B5Z6_ERWAM</name>
<accession>E5B5Z6</accession>
<dbReference type="AlphaFoldDB" id="E5B5Z6"/>
<protein>
    <submittedName>
        <fullName evidence="1">Uncharacterized protein</fullName>
    </submittedName>
</protein>
<sequence length="41" mass="4501">MVSANIIDDLHHLSAAAQRLCSQASKSLINLIKVIVNLLMR</sequence>
<organism evidence="1">
    <name type="scientific">Erwinia amylovora ATCC BAA-2158</name>
    <dbReference type="NCBI Taxonomy" id="889211"/>
    <lineage>
        <taxon>Bacteria</taxon>
        <taxon>Pseudomonadati</taxon>
        <taxon>Pseudomonadota</taxon>
        <taxon>Gammaproteobacteria</taxon>
        <taxon>Enterobacterales</taxon>
        <taxon>Erwiniaceae</taxon>
        <taxon>Erwinia</taxon>
    </lineage>
</organism>